<dbReference type="PANTHER" id="PTHR43648">
    <property type="entry name" value="ELECTRON TRANSFER FLAVOPROTEIN BETA SUBUNIT LYSINE METHYLTRANSFERASE"/>
    <property type="match status" value="1"/>
</dbReference>
<evidence type="ECO:0000256" key="1">
    <source>
        <dbReference type="ARBA" id="ARBA00022603"/>
    </source>
</evidence>
<keyword evidence="4" id="KW-0689">Ribosomal protein</keyword>
<keyword evidence="1 4" id="KW-0489">Methyltransferase</keyword>
<dbReference type="PANTHER" id="PTHR43648:SF1">
    <property type="entry name" value="ELECTRON TRANSFER FLAVOPROTEIN BETA SUBUNIT LYSINE METHYLTRANSFERASE"/>
    <property type="match status" value="1"/>
</dbReference>
<accession>A0ABQ5R3K3</accession>
<gene>
    <name evidence="4" type="ORF">Pa4123_66350</name>
</gene>
<dbReference type="EMBL" id="BSDI01000043">
    <property type="protein sequence ID" value="GLI01359.1"/>
    <property type="molecule type" value="Genomic_DNA"/>
</dbReference>
<dbReference type="Gene3D" id="3.40.50.150">
    <property type="entry name" value="Vaccinia Virus protein VP39"/>
    <property type="match status" value="1"/>
</dbReference>
<dbReference type="InterPro" id="IPR050078">
    <property type="entry name" value="Ribosomal_L11_MeTrfase_PrmA"/>
</dbReference>
<dbReference type="InterPro" id="IPR029063">
    <property type="entry name" value="SAM-dependent_MTases_sf"/>
</dbReference>
<dbReference type="GO" id="GO:0005840">
    <property type="term" value="C:ribosome"/>
    <property type="evidence" value="ECO:0007669"/>
    <property type="project" value="UniProtKB-KW"/>
</dbReference>
<organism evidence="4 5">
    <name type="scientific">Phytohabitans aurantiacus</name>
    <dbReference type="NCBI Taxonomy" id="3016789"/>
    <lineage>
        <taxon>Bacteria</taxon>
        <taxon>Bacillati</taxon>
        <taxon>Actinomycetota</taxon>
        <taxon>Actinomycetes</taxon>
        <taxon>Micromonosporales</taxon>
        <taxon>Micromonosporaceae</taxon>
    </lineage>
</organism>
<keyword evidence="2" id="KW-0808">Transferase</keyword>
<dbReference type="SUPFAM" id="SSF53335">
    <property type="entry name" value="S-adenosyl-L-methionine-dependent methyltransferases"/>
    <property type="match status" value="1"/>
</dbReference>
<dbReference type="Pfam" id="PF06325">
    <property type="entry name" value="PrmA"/>
    <property type="match status" value="1"/>
</dbReference>
<evidence type="ECO:0000313" key="4">
    <source>
        <dbReference type="EMBL" id="GLI01359.1"/>
    </source>
</evidence>
<dbReference type="Proteomes" id="UP001144280">
    <property type="component" value="Unassembled WGS sequence"/>
</dbReference>
<sequence length="259" mass="27002">MPVPAHRLSRTAVSKTVNNKIPRVTDPESFIRKHTRLAPAPFVPEIHLHQADEAIALWEETEGEAAGPQPPPFWAFAWAGGQAVARYVLDNPDLVAGRRVLDLAAGSGLVAIAAAQAGAAHVTAVEIDPLAVAAIAVNAAANGVTITATLADVLDTAPTDDVILAGDVFYSREMAGRMLAYLRRAAAGGARALAGDPGRAYLPKADLREVAVYEVPVVAALEDAAVKRTTVWEVMRRLPQPPPSGGSAATGATGGYREA</sequence>
<evidence type="ECO:0000256" key="3">
    <source>
        <dbReference type="SAM" id="MobiDB-lite"/>
    </source>
</evidence>
<name>A0ABQ5R3K3_9ACTN</name>
<keyword evidence="4" id="KW-0687">Ribonucleoprotein</keyword>
<keyword evidence="5" id="KW-1185">Reference proteome</keyword>
<dbReference type="GO" id="GO:0032259">
    <property type="term" value="P:methylation"/>
    <property type="evidence" value="ECO:0007669"/>
    <property type="project" value="UniProtKB-KW"/>
</dbReference>
<feature type="region of interest" description="Disordered" evidence="3">
    <location>
        <begin position="237"/>
        <end position="259"/>
    </location>
</feature>
<evidence type="ECO:0000313" key="5">
    <source>
        <dbReference type="Proteomes" id="UP001144280"/>
    </source>
</evidence>
<reference evidence="4" key="1">
    <citation type="submission" date="2022-12" db="EMBL/GenBank/DDBJ databases">
        <title>New Phytohabitans aurantiacus sp. RD004123 nov., an actinomycete isolated from soil.</title>
        <authorList>
            <person name="Triningsih D.W."/>
            <person name="Harunari E."/>
            <person name="Igarashi Y."/>
        </authorList>
    </citation>
    <scope>NUCLEOTIDE SEQUENCE</scope>
    <source>
        <strain evidence="4">RD004123</strain>
    </source>
</reference>
<comment type="caution">
    <text evidence="4">The sequence shown here is derived from an EMBL/GenBank/DDBJ whole genome shotgun (WGS) entry which is preliminary data.</text>
</comment>
<protein>
    <submittedName>
        <fullName evidence="4">50S ribosomal protein L11 methyltransferase</fullName>
    </submittedName>
</protein>
<proteinExistence type="predicted"/>
<dbReference type="GO" id="GO:0008168">
    <property type="term" value="F:methyltransferase activity"/>
    <property type="evidence" value="ECO:0007669"/>
    <property type="project" value="UniProtKB-KW"/>
</dbReference>
<evidence type="ECO:0000256" key="2">
    <source>
        <dbReference type="ARBA" id="ARBA00022679"/>
    </source>
</evidence>